<dbReference type="AlphaFoldDB" id="A0A0S2K7I6"/>
<dbReference type="Proteomes" id="UP000061457">
    <property type="component" value="Chromosome II"/>
</dbReference>
<dbReference type="GO" id="GO:0070402">
    <property type="term" value="F:NADPH binding"/>
    <property type="evidence" value="ECO:0007669"/>
    <property type="project" value="TreeGrafter"/>
</dbReference>
<dbReference type="OrthoDB" id="4190732at2"/>
<dbReference type="SUPFAM" id="SSF51735">
    <property type="entry name" value="NAD(P)-binding Rossmann-fold domains"/>
    <property type="match status" value="1"/>
</dbReference>
<protein>
    <submittedName>
        <fullName evidence="4">Quinone oxidoreductase</fullName>
    </submittedName>
</protein>
<organism evidence="4 5">
    <name type="scientific">Pseudoalteromonas phenolica</name>
    <dbReference type="NCBI Taxonomy" id="161398"/>
    <lineage>
        <taxon>Bacteria</taxon>
        <taxon>Pseudomonadati</taxon>
        <taxon>Pseudomonadota</taxon>
        <taxon>Gammaproteobacteria</taxon>
        <taxon>Alteromonadales</taxon>
        <taxon>Pseudoalteromonadaceae</taxon>
        <taxon>Pseudoalteromonas</taxon>
    </lineage>
</organism>
<accession>A0A0S2K7I6</accession>
<dbReference type="Pfam" id="PF08240">
    <property type="entry name" value="ADH_N"/>
    <property type="match status" value="1"/>
</dbReference>
<dbReference type="PATRIC" id="fig|161398.10.peg.3599"/>
<dbReference type="SUPFAM" id="SSF50129">
    <property type="entry name" value="GroES-like"/>
    <property type="match status" value="1"/>
</dbReference>
<keyword evidence="1" id="KW-0521">NADP</keyword>
<dbReference type="InterPro" id="IPR011032">
    <property type="entry name" value="GroES-like_sf"/>
</dbReference>
<sequence length="330" mass="35399">MKAIQLEQTGSSEQINFTKIDPPKLSEGQVLVKVAAAPVNFIDTIIREGNMPPGMMPELPFIPGVEGSGIIVDANNSNLSVGQRVAYLGPIGASMYAEYTAVEADKLVLIDDSVDLIEAGAMPVTYFTAYHMLHNVARVEANKFALIYASTGGVGTALIQLAKAAGLKVIALDRKDEKVTRALELGADFAFNSTHDWISEVKQVTGGNGVNYIFNPVAGDTIKDDIEVLATLGHIVVFGFLAGAGETNTQQTIMQHFGKSPTITYSEIYATYFNNFPLVKSSLEQVYRLFKAGKVKPIVSTLPLGDAKKAHDLIESGQVMGKLVLTPGFS</sequence>
<dbReference type="Gene3D" id="3.40.50.720">
    <property type="entry name" value="NAD(P)-binding Rossmann-like Domain"/>
    <property type="match status" value="1"/>
</dbReference>
<dbReference type="EMBL" id="CP013188">
    <property type="protein sequence ID" value="ALO44004.1"/>
    <property type="molecule type" value="Genomic_DNA"/>
</dbReference>
<dbReference type="InterPro" id="IPR013154">
    <property type="entry name" value="ADH-like_N"/>
</dbReference>
<proteinExistence type="predicted"/>
<dbReference type="InterPro" id="IPR013149">
    <property type="entry name" value="ADH-like_C"/>
</dbReference>
<dbReference type="SMART" id="SM00829">
    <property type="entry name" value="PKS_ER"/>
    <property type="match status" value="1"/>
</dbReference>
<name>A0A0S2K7I6_9GAMM</name>
<dbReference type="GO" id="GO:0016651">
    <property type="term" value="F:oxidoreductase activity, acting on NAD(P)H"/>
    <property type="evidence" value="ECO:0007669"/>
    <property type="project" value="TreeGrafter"/>
</dbReference>
<feature type="domain" description="Enoyl reductase (ER)" evidence="3">
    <location>
        <begin position="10"/>
        <end position="325"/>
    </location>
</feature>
<dbReference type="RefSeq" id="WP_058031889.1">
    <property type="nucleotide sequence ID" value="NZ_CP013188.1"/>
</dbReference>
<evidence type="ECO:0000313" key="4">
    <source>
        <dbReference type="EMBL" id="ALO44004.1"/>
    </source>
</evidence>
<dbReference type="InterPro" id="IPR020843">
    <property type="entry name" value="ER"/>
</dbReference>
<dbReference type="KEGG" id="pphe:PP2015_3530"/>
<keyword evidence="2" id="KW-0560">Oxidoreductase</keyword>
<dbReference type="PANTHER" id="PTHR48106">
    <property type="entry name" value="QUINONE OXIDOREDUCTASE PIG3-RELATED"/>
    <property type="match status" value="1"/>
</dbReference>
<evidence type="ECO:0000256" key="2">
    <source>
        <dbReference type="ARBA" id="ARBA00023002"/>
    </source>
</evidence>
<dbReference type="InterPro" id="IPR036291">
    <property type="entry name" value="NAD(P)-bd_dom_sf"/>
</dbReference>
<dbReference type="Pfam" id="PF00107">
    <property type="entry name" value="ADH_zinc_N"/>
    <property type="match status" value="1"/>
</dbReference>
<gene>
    <name evidence="4" type="ORF">PP2015_3530</name>
</gene>
<evidence type="ECO:0000313" key="5">
    <source>
        <dbReference type="Proteomes" id="UP000061457"/>
    </source>
</evidence>
<evidence type="ECO:0000256" key="1">
    <source>
        <dbReference type="ARBA" id="ARBA00022857"/>
    </source>
</evidence>
<dbReference type="PANTHER" id="PTHR48106:SF18">
    <property type="entry name" value="QUINONE OXIDOREDUCTASE PIG3"/>
    <property type="match status" value="1"/>
</dbReference>
<evidence type="ECO:0000259" key="3">
    <source>
        <dbReference type="SMART" id="SM00829"/>
    </source>
</evidence>
<keyword evidence="5" id="KW-1185">Reference proteome</keyword>
<dbReference type="Gene3D" id="3.90.180.10">
    <property type="entry name" value="Medium-chain alcohol dehydrogenases, catalytic domain"/>
    <property type="match status" value="1"/>
</dbReference>
<dbReference type="STRING" id="161398.PP2015_3530"/>
<reference evidence="4 5" key="1">
    <citation type="submission" date="2015-11" db="EMBL/GenBank/DDBJ databases">
        <authorList>
            <person name="Zhang Y."/>
            <person name="Guo Z."/>
        </authorList>
    </citation>
    <scope>NUCLEOTIDE SEQUENCE [LARGE SCALE GENOMIC DNA]</scope>
    <source>
        <strain evidence="4 5">KCTC 12086</strain>
    </source>
</reference>